<dbReference type="InterPro" id="IPR001100">
    <property type="entry name" value="Pyr_nuc-diS_OxRdtase"/>
</dbReference>
<feature type="binding site" evidence="8">
    <location>
        <position position="201"/>
    </location>
    <ligand>
        <name>NAD(+)</name>
        <dbReference type="ChEBI" id="CHEBI:57540"/>
    </ligand>
</feature>
<feature type="binding site" evidence="8">
    <location>
        <position position="53"/>
    </location>
    <ligand>
        <name>FAD</name>
        <dbReference type="ChEBI" id="CHEBI:57692"/>
    </ligand>
</feature>
<dbReference type="PANTHER" id="PTHR43014">
    <property type="entry name" value="MERCURIC REDUCTASE"/>
    <property type="match status" value="1"/>
</dbReference>
<evidence type="ECO:0000259" key="12">
    <source>
        <dbReference type="Pfam" id="PF07992"/>
    </source>
</evidence>
<evidence type="ECO:0000256" key="10">
    <source>
        <dbReference type="RuleBase" id="RU003691"/>
    </source>
</evidence>
<dbReference type="KEGG" id="blag:BLTE_28930"/>
<comment type="similarity">
    <text evidence="1 10">Belongs to the class-I pyridine nucleotide-disulfide oxidoreductase family.</text>
</comment>
<dbReference type="EMBL" id="AP018907">
    <property type="protein sequence ID" value="BBF94208.1"/>
    <property type="molecule type" value="Genomic_DNA"/>
</dbReference>
<name>A0A348G3S5_9HYPH</name>
<keyword evidence="2 10" id="KW-0285">Flavoprotein</keyword>
<dbReference type="Pfam" id="PF02852">
    <property type="entry name" value="Pyr_redox_dim"/>
    <property type="match status" value="1"/>
</dbReference>
<evidence type="ECO:0000259" key="11">
    <source>
        <dbReference type="Pfam" id="PF02852"/>
    </source>
</evidence>
<dbReference type="GO" id="GO:0050660">
    <property type="term" value="F:flavin adenine dinucleotide binding"/>
    <property type="evidence" value="ECO:0007669"/>
    <property type="project" value="TreeGrafter"/>
</dbReference>
<dbReference type="PANTHER" id="PTHR43014:SF2">
    <property type="entry name" value="MERCURIC REDUCTASE"/>
    <property type="match status" value="1"/>
</dbReference>
<keyword evidence="5 10" id="KW-0560">Oxidoreductase</keyword>
<dbReference type="SUPFAM" id="SSF55424">
    <property type="entry name" value="FAD/NAD-linked reductases, dimerisation (C-terminal) domain"/>
    <property type="match status" value="1"/>
</dbReference>
<sequence>MATRLTPDLCVIGAGSGGLSVAAAAAGFGVPVVLVERHAMGGDCLNTGCVPSKALLAAAKRAQAIRTAGTFGIAAGEPAVDFRAVMAHVRTVQASIAPNDSEERFTALGVTVIRAGARFVGADIVAAGETEIAARRFVIATGSSPALPPIAGLSDTPHLTTDTIWSLDVLPRHLAIIGGGPVGCELAQAFRRLGSAVTVLETARPLAGHAADCAEVALAALGREGVEIRSPVSVAAVRRVADGVEIEVEEAGRRFAFEASHLLVAAGRRPNVEGLGLDQAGIAHSPRGIQVDAGLRTTNRRVYAIGDVIGGAMFTHAAGWQAGLVVRSALFRLPVNYDPDIIPRVTFTDPEVAQVGLDEANAQSRHRGVRVVRVPFSASDRAEAERDTAGFLKVVTTARGRILGVEIVGRDAGEMIGAWALAVAQRANIRSFAALIAPYPTRAEIARRAAIAFFAPRLTGRLVKGIIRVLQGLG</sequence>
<evidence type="ECO:0000256" key="9">
    <source>
        <dbReference type="PIRSR" id="PIRSR000350-4"/>
    </source>
</evidence>
<dbReference type="OrthoDB" id="9761158at2"/>
<accession>A0A348G3S5</accession>
<dbReference type="Proteomes" id="UP000266934">
    <property type="component" value="Chromosome"/>
</dbReference>
<gene>
    <name evidence="13" type="primary">merA1</name>
    <name evidence="13" type="ORF">BLTE_28930</name>
</gene>
<feature type="binding site" evidence="8">
    <location>
        <position position="267"/>
    </location>
    <ligand>
        <name>NAD(+)</name>
        <dbReference type="ChEBI" id="CHEBI:57540"/>
    </ligand>
</feature>
<feature type="disulfide bond" description="Redox-active" evidence="9">
    <location>
        <begin position="44"/>
        <end position="49"/>
    </location>
</feature>
<evidence type="ECO:0000256" key="7">
    <source>
        <dbReference type="ARBA" id="ARBA00023284"/>
    </source>
</evidence>
<dbReference type="GO" id="GO:0003955">
    <property type="term" value="F:NAD(P)H dehydrogenase (quinone) activity"/>
    <property type="evidence" value="ECO:0007669"/>
    <property type="project" value="TreeGrafter"/>
</dbReference>
<keyword evidence="4" id="KW-0521">NADP</keyword>
<dbReference type="InterPro" id="IPR023753">
    <property type="entry name" value="FAD/NAD-binding_dom"/>
</dbReference>
<evidence type="ECO:0000256" key="2">
    <source>
        <dbReference type="ARBA" id="ARBA00022630"/>
    </source>
</evidence>
<evidence type="ECO:0000313" key="13">
    <source>
        <dbReference type="EMBL" id="BBF94208.1"/>
    </source>
</evidence>
<protein>
    <submittedName>
        <fullName evidence="13">Mercuric reductase</fullName>
    </submittedName>
</protein>
<keyword evidence="6" id="KW-1015">Disulfide bond</keyword>
<dbReference type="PROSITE" id="PS00076">
    <property type="entry name" value="PYRIDINE_REDOX_1"/>
    <property type="match status" value="1"/>
</dbReference>
<dbReference type="PRINTS" id="PR00368">
    <property type="entry name" value="FADPNR"/>
</dbReference>
<dbReference type="InterPro" id="IPR012999">
    <property type="entry name" value="Pyr_OxRdtase_I_AS"/>
</dbReference>
<dbReference type="InterPro" id="IPR016156">
    <property type="entry name" value="FAD/NAD-linked_Rdtase_dimer_sf"/>
</dbReference>
<keyword evidence="14" id="KW-1185">Reference proteome</keyword>
<dbReference type="AlphaFoldDB" id="A0A348G3S5"/>
<evidence type="ECO:0000313" key="14">
    <source>
        <dbReference type="Proteomes" id="UP000266934"/>
    </source>
</evidence>
<organism evidence="13 14">
    <name type="scientific">Blastochloris tepida</name>
    <dbReference type="NCBI Taxonomy" id="2233851"/>
    <lineage>
        <taxon>Bacteria</taxon>
        <taxon>Pseudomonadati</taxon>
        <taxon>Pseudomonadota</taxon>
        <taxon>Alphaproteobacteria</taxon>
        <taxon>Hyphomicrobiales</taxon>
        <taxon>Blastochloridaceae</taxon>
        <taxon>Blastochloris</taxon>
    </lineage>
</organism>
<dbReference type="InterPro" id="IPR036188">
    <property type="entry name" value="FAD/NAD-bd_sf"/>
</dbReference>
<dbReference type="PIRSF" id="PIRSF000350">
    <property type="entry name" value="Mercury_reductase_MerA"/>
    <property type="match status" value="1"/>
</dbReference>
<dbReference type="SUPFAM" id="SSF51905">
    <property type="entry name" value="FAD/NAD(P)-binding domain"/>
    <property type="match status" value="1"/>
</dbReference>
<dbReference type="Gene3D" id="3.50.50.60">
    <property type="entry name" value="FAD/NAD(P)-binding domain"/>
    <property type="match status" value="2"/>
</dbReference>
<evidence type="ECO:0000256" key="5">
    <source>
        <dbReference type="ARBA" id="ARBA00023002"/>
    </source>
</evidence>
<dbReference type="RefSeq" id="WP_126401340.1">
    <property type="nucleotide sequence ID" value="NZ_AP018907.1"/>
</dbReference>
<evidence type="ECO:0000256" key="6">
    <source>
        <dbReference type="ARBA" id="ARBA00023157"/>
    </source>
</evidence>
<dbReference type="PRINTS" id="PR00411">
    <property type="entry name" value="PNDRDTASEI"/>
</dbReference>
<keyword evidence="3 8" id="KW-0274">FAD</keyword>
<dbReference type="GO" id="GO:0016668">
    <property type="term" value="F:oxidoreductase activity, acting on a sulfur group of donors, NAD(P) as acceptor"/>
    <property type="evidence" value="ECO:0007669"/>
    <property type="project" value="InterPro"/>
</dbReference>
<dbReference type="Pfam" id="PF07992">
    <property type="entry name" value="Pyr_redox_2"/>
    <property type="match status" value="1"/>
</dbReference>
<keyword evidence="8" id="KW-0520">NAD</keyword>
<evidence type="ECO:0000256" key="4">
    <source>
        <dbReference type="ARBA" id="ARBA00022857"/>
    </source>
</evidence>
<feature type="binding site" evidence="8">
    <location>
        <begin position="141"/>
        <end position="143"/>
    </location>
    <ligand>
        <name>FAD</name>
        <dbReference type="ChEBI" id="CHEBI:57692"/>
    </ligand>
</feature>
<dbReference type="InterPro" id="IPR004099">
    <property type="entry name" value="Pyr_nucl-diS_OxRdtase_dimer"/>
</dbReference>
<comment type="cofactor">
    <cofactor evidence="8">
        <name>FAD</name>
        <dbReference type="ChEBI" id="CHEBI:57692"/>
    </cofactor>
    <text evidence="8">Binds 1 FAD per subunit.</text>
</comment>
<feature type="binding site" evidence="8">
    <location>
        <begin position="178"/>
        <end position="185"/>
    </location>
    <ligand>
        <name>NAD(+)</name>
        <dbReference type="ChEBI" id="CHEBI:57540"/>
    </ligand>
</feature>
<proteinExistence type="inferred from homology"/>
<feature type="binding site" evidence="8">
    <location>
        <begin position="313"/>
        <end position="316"/>
    </location>
    <ligand>
        <name>FAD</name>
        <dbReference type="ChEBI" id="CHEBI:57692"/>
    </ligand>
</feature>
<feature type="domain" description="FAD/NAD(P)-binding" evidence="12">
    <location>
        <begin position="8"/>
        <end position="322"/>
    </location>
</feature>
<dbReference type="FunFam" id="3.30.390.30:FF:000001">
    <property type="entry name" value="Dihydrolipoyl dehydrogenase"/>
    <property type="match status" value="1"/>
</dbReference>
<evidence type="ECO:0000256" key="8">
    <source>
        <dbReference type="PIRSR" id="PIRSR000350-3"/>
    </source>
</evidence>
<feature type="binding site" evidence="8">
    <location>
        <position position="307"/>
    </location>
    <ligand>
        <name>FAD</name>
        <dbReference type="ChEBI" id="CHEBI:57692"/>
    </ligand>
</feature>
<reference evidence="13 14" key="1">
    <citation type="submission" date="2018-08" db="EMBL/GenBank/DDBJ databases">
        <title>Complete genome sequencing of Blastochloris tepida GI.</title>
        <authorList>
            <person name="Tsukatani Y."/>
            <person name="Mori H."/>
        </authorList>
    </citation>
    <scope>NUCLEOTIDE SEQUENCE [LARGE SCALE GENOMIC DNA]</scope>
    <source>
        <strain evidence="13 14">GI</strain>
    </source>
</reference>
<keyword evidence="8" id="KW-0547">Nucleotide-binding</keyword>
<feature type="domain" description="Pyridine nucleotide-disulphide oxidoreductase dimerisation" evidence="11">
    <location>
        <begin position="342"/>
        <end position="449"/>
    </location>
</feature>
<dbReference type="Gene3D" id="3.30.390.30">
    <property type="match status" value="1"/>
</dbReference>
<evidence type="ECO:0000256" key="3">
    <source>
        <dbReference type="ARBA" id="ARBA00022827"/>
    </source>
</evidence>
<keyword evidence="7 10" id="KW-0676">Redox-active center</keyword>
<evidence type="ECO:0000256" key="1">
    <source>
        <dbReference type="ARBA" id="ARBA00007532"/>
    </source>
</evidence>